<proteinExistence type="predicted"/>
<dbReference type="InterPro" id="IPR051081">
    <property type="entry name" value="HTH_MetalResp_TranReg"/>
</dbReference>
<keyword evidence="2 5" id="KW-0238">DNA-binding</keyword>
<keyword evidence="3" id="KW-0804">Transcription</keyword>
<dbReference type="InterPro" id="IPR001845">
    <property type="entry name" value="HTH_ArsR_DNA-bd_dom"/>
</dbReference>
<evidence type="ECO:0000259" key="4">
    <source>
        <dbReference type="PROSITE" id="PS50987"/>
    </source>
</evidence>
<dbReference type="Gene3D" id="1.10.10.10">
    <property type="entry name" value="Winged helix-like DNA-binding domain superfamily/Winged helix DNA-binding domain"/>
    <property type="match status" value="1"/>
</dbReference>
<dbReference type="Proteomes" id="UP001235840">
    <property type="component" value="Unassembled WGS sequence"/>
</dbReference>
<dbReference type="InterPro" id="IPR011991">
    <property type="entry name" value="ArsR-like_HTH"/>
</dbReference>
<dbReference type="InterPro" id="IPR036390">
    <property type="entry name" value="WH_DNA-bd_sf"/>
</dbReference>
<name>A0ABT9VX62_9BACI</name>
<dbReference type="PROSITE" id="PS50987">
    <property type="entry name" value="HTH_ARSR_2"/>
    <property type="match status" value="1"/>
</dbReference>
<dbReference type="CDD" id="cd00090">
    <property type="entry name" value="HTH_ARSR"/>
    <property type="match status" value="1"/>
</dbReference>
<dbReference type="SMART" id="SM00418">
    <property type="entry name" value="HTH_ARSR"/>
    <property type="match status" value="1"/>
</dbReference>
<evidence type="ECO:0000256" key="3">
    <source>
        <dbReference type="ARBA" id="ARBA00023163"/>
    </source>
</evidence>
<gene>
    <name evidence="5" type="ORF">J2S11_001478</name>
</gene>
<accession>A0ABT9VX62</accession>
<organism evidence="5 6">
    <name type="scientific">Caldalkalibacillus horti</name>
    <dbReference type="NCBI Taxonomy" id="77523"/>
    <lineage>
        <taxon>Bacteria</taxon>
        <taxon>Bacillati</taxon>
        <taxon>Bacillota</taxon>
        <taxon>Bacilli</taxon>
        <taxon>Bacillales</taxon>
        <taxon>Bacillaceae</taxon>
        <taxon>Caldalkalibacillus</taxon>
    </lineage>
</organism>
<reference evidence="5 6" key="1">
    <citation type="submission" date="2023-07" db="EMBL/GenBank/DDBJ databases">
        <title>Genomic Encyclopedia of Type Strains, Phase IV (KMG-IV): sequencing the most valuable type-strain genomes for metagenomic binning, comparative biology and taxonomic classification.</title>
        <authorList>
            <person name="Goeker M."/>
        </authorList>
    </citation>
    <scope>NUCLEOTIDE SEQUENCE [LARGE SCALE GENOMIC DNA]</scope>
    <source>
        <strain evidence="5 6">DSM 12751</strain>
    </source>
</reference>
<dbReference type="SUPFAM" id="SSF46785">
    <property type="entry name" value="Winged helix' DNA-binding domain"/>
    <property type="match status" value="1"/>
</dbReference>
<feature type="domain" description="HTH arsR-type" evidence="4">
    <location>
        <begin position="1"/>
        <end position="94"/>
    </location>
</feature>
<dbReference type="PANTHER" id="PTHR33154:SF33">
    <property type="entry name" value="TRANSCRIPTIONAL REPRESSOR SDPR"/>
    <property type="match status" value="1"/>
</dbReference>
<evidence type="ECO:0000256" key="2">
    <source>
        <dbReference type="ARBA" id="ARBA00023125"/>
    </source>
</evidence>
<dbReference type="EMBL" id="JAUSTY010000005">
    <property type="protein sequence ID" value="MDQ0165577.1"/>
    <property type="molecule type" value="Genomic_DNA"/>
</dbReference>
<sequence length="108" mass="12735">MKDLYRVMNDPIRRSILKMLAVSEKTQSDLVAQFSITQPALTKHLKILKEEGFIDEKRIGRQCFYSLNKVNFEASYHVARQEIEQILDHKLHSLKSYAEQVEKQKNKK</sequence>
<comment type="caution">
    <text evidence="5">The sequence shown here is derived from an EMBL/GenBank/DDBJ whole genome shotgun (WGS) entry which is preliminary data.</text>
</comment>
<protein>
    <submittedName>
        <fullName evidence="5">DNA-binding transcriptional ArsR family regulator</fullName>
    </submittedName>
</protein>
<keyword evidence="1" id="KW-0805">Transcription regulation</keyword>
<evidence type="ECO:0000256" key="1">
    <source>
        <dbReference type="ARBA" id="ARBA00023015"/>
    </source>
</evidence>
<dbReference type="InterPro" id="IPR036388">
    <property type="entry name" value="WH-like_DNA-bd_sf"/>
</dbReference>
<keyword evidence="6" id="KW-1185">Reference proteome</keyword>
<evidence type="ECO:0000313" key="5">
    <source>
        <dbReference type="EMBL" id="MDQ0165577.1"/>
    </source>
</evidence>
<dbReference type="GO" id="GO:0003677">
    <property type="term" value="F:DNA binding"/>
    <property type="evidence" value="ECO:0007669"/>
    <property type="project" value="UniProtKB-KW"/>
</dbReference>
<dbReference type="RefSeq" id="WP_307392819.1">
    <property type="nucleotide sequence ID" value="NZ_BAAADK010000011.1"/>
</dbReference>
<dbReference type="Pfam" id="PF01022">
    <property type="entry name" value="HTH_5"/>
    <property type="match status" value="1"/>
</dbReference>
<evidence type="ECO:0000313" key="6">
    <source>
        <dbReference type="Proteomes" id="UP001235840"/>
    </source>
</evidence>
<dbReference type="PRINTS" id="PR00778">
    <property type="entry name" value="HTHARSR"/>
</dbReference>
<dbReference type="PANTHER" id="PTHR33154">
    <property type="entry name" value="TRANSCRIPTIONAL REGULATOR, ARSR FAMILY"/>
    <property type="match status" value="1"/>
</dbReference>
<dbReference type="NCBIfam" id="NF033788">
    <property type="entry name" value="HTH_metalloreg"/>
    <property type="match status" value="1"/>
</dbReference>